<reference evidence="1 2" key="1">
    <citation type="submission" date="2018-02" db="EMBL/GenBank/DDBJ databases">
        <title>Solimicrobium silvestre gen. nov., sp. nov., isolated from alpine forest soil.</title>
        <authorList>
            <person name="Margesin R."/>
            <person name="Albuquerque L."/>
            <person name="Zhang D.-C."/>
            <person name="Froufe H.J.C."/>
            <person name="Severino R."/>
            <person name="Roxo I."/>
            <person name="Egas C."/>
            <person name="Da Costa M.S."/>
        </authorList>
    </citation>
    <scope>NUCLEOTIDE SEQUENCE [LARGE SCALE GENOMIC DNA]</scope>
    <source>
        <strain evidence="1 2">S20-91</strain>
    </source>
</reference>
<organism evidence="1 2">
    <name type="scientific">Solimicrobium silvestre</name>
    <dbReference type="NCBI Taxonomy" id="2099400"/>
    <lineage>
        <taxon>Bacteria</taxon>
        <taxon>Pseudomonadati</taxon>
        <taxon>Pseudomonadota</taxon>
        <taxon>Betaproteobacteria</taxon>
        <taxon>Burkholderiales</taxon>
        <taxon>Oxalobacteraceae</taxon>
        <taxon>Solimicrobium</taxon>
    </lineage>
</organism>
<dbReference type="AlphaFoldDB" id="A0A2S9GXC9"/>
<dbReference type="Proteomes" id="UP000237839">
    <property type="component" value="Unassembled WGS sequence"/>
</dbReference>
<evidence type="ECO:0000313" key="2">
    <source>
        <dbReference type="Proteomes" id="UP000237839"/>
    </source>
</evidence>
<gene>
    <name evidence="1" type="ORF">S2091_2975</name>
</gene>
<dbReference type="EMBL" id="PUGF01000014">
    <property type="protein sequence ID" value="PRC92316.1"/>
    <property type="molecule type" value="Genomic_DNA"/>
</dbReference>
<name>A0A2S9GXC9_9BURK</name>
<comment type="caution">
    <text evidence="1">The sequence shown here is derived from an EMBL/GenBank/DDBJ whole genome shotgun (WGS) entry which is preliminary data.</text>
</comment>
<sequence>MGEGLDFQGQEVKIISLAEKVVVKIQLTLNYFGCNLILYKWLMHI</sequence>
<proteinExistence type="predicted"/>
<keyword evidence="2" id="KW-1185">Reference proteome</keyword>
<evidence type="ECO:0000313" key="1">
    <source>
        <dbReference type="EMBL" id="PRC92316.1"/>
    </source>
</evidence>
<accession>A0A2S9GXC9</accession>
<protein>
    <submittedName>
        <fullName evidence="1">Uncharacterized protein</fullName>
    </submittedName>
</protein>